<evidence type="ECO:0000256" key="7">
    <source>
        <dbReference type="PROSITE-ProRule" id="PRU00703"/>
    </source>
</evidence>
<evidence type="ECO:0000256" key="2">
    <source>
        <dbReference type="ARBA" id="ARBA00022692"/>
    </source>
</evidence>
<feature type="transmembrane region" description="Helical" evidence="9">
    <location>
        <begin position="57"/>
        <end position="75"/>
    </location>
</feature>
<dbReference type="PROSITE" id="PS51371">
    <property type="entry name" value="CBS"/>
    <property type="match status" value="1"/>
</dbReference>
<dbReference type="PANTHER" id="PTHR22777">
    <property type="entry name" value="HEMOLYSIN-RELATED"/>
    <property type="match status" value="1"/>
</dbReference>
<comment type="subcellular location">
    <subcellularLocation>
        <location evidence="1">Membrane</location>
        <topology evidence="1">Multi-pass membrane protein</topology>
    </subcellularLocation>
</comment>
<dbReference type="InterPro" id="IPR046342">
    <property type="entry name" value="CBS_dom_sf"/>
</dbReference>
<dbReference type="InterPro" id="IPR002550">
    <property type="entry name" value="CNNM"/>
</dbReference>
<sequence length="433" mass="49921">MSCEILIILGSIIFSAFFSGMEIAFVSANKLHIELEKKGEGLLSKILSKITKNSSRFITSMLVGNNIALVIYSYFMGELLMRWFQLLLPSDYLIINTIFEELALLTQTVISTLVILITAEFLPKALFRVYANETLKLFALPAYFFYMVFYFLSGLISRISDFFLKVFFKAEKDEIQTEFSKEELGNYISEQLETKKEDEEVDSEIQIFQNALEFHKVKAREIMVPRTEIIAVDLHESVPNLKKAFIETGFSKILVYKNSLDDIIGYVNAFELFKKPRTIKSILLPVEFVPESMIINDVLNVLIKKRKSIAVVVDEYGGTSGIITVEDVVEELFGEIEDEHDNQELLEEKISEKEFHFSARLEVDYLNDEYNLEIPKEEAYETLGGFIINHTETIPEQDQELYIENFKIIIKKVSSAKIDTIYFKLLDKESRNS</sequence>
<feature type="transmembrane region" description="Helical" evidence="9">
    <location>
        <begin position="134"/>
        <end position="156"/>
    </location>
</feature>
<dbReference type="Gene3D" id="3.10.580.10">
    <property type="entry name" value="CBS-domain"/>
    <property type="match status" value="1"/>
</dbReference>
<protein>
    <submittedName>
        <fullName evidence="12">Transmembrane CBS domain transporter</fullName>
    </submittedName>
</protein>
<dbReference type="GO" id="GO:0005886">
    <property type="term" value="C:plasma membrane"/>
    <property type="evidence" value="ECO:0007669"/>
    <property type="project" value="TreeGrafter"/>
</dbReference>
<evidence type="ECO:0000259" key="10">
    <source>
        <dbReference type="PROSITE" id="PS51371"/>
    </source>
</evidence>
<dbReference type="InterPro" id="IPR005170">
    <property type="entry name" value="Transptr-assoc_dom"/>
</dbReference>
<evidence type="ECO:0000256" key="4">
    <source>
        <dbReference type="ARBA" id="ARBA00022989"/>
    </source>
</evidence>
<keyword evidence="4 8" id="KW-1133">Transmembrane helix</keyword>
<evidence type="ECO:0000256" key="5">
    <source>
        <dbReference type="ARBA" id="ARBA00023122"/>
    </source>
</evidence>
<dbReference type="SMART" id="SM01091">
    <property type="entry name" value="CorC_HlyC"/>
    <property type="match status" value="1"/>
</dbReference>
<dbReference type="RefSeq" id="WP_095074156.1">
    <property type="nucleotide sequence ID" value="NZ_LT899436.1"/>
</dbReference>
<keyword evidence="3" id="KW-0677">Repeat</keyword>
<dbReference type="PANTHER" id="PTHR22777:SF17">
    <property type="entry name" value="UPF0053 PROTEIN SLL0260"/>
    <property type="match status" value="1"/>
</dbReference>
<dbReference type="GO" id="GO:0050660">
    <property type="term" value="F:flavin adenine dinucleotide binding"/>
    <property type="evidence" value="ECO:0007669"/>
    <property type="project" value="InterPro"/>
</dbReference>
<accession>A0A238UDA0</accession>
<feature type="domain" description="CNNM transmembrane" evidence="11">
    <location>
        <begin position="1"/>
        <end position="201"/>
    </location>
</feature>
<feature type="transmembrane region" description="Helical" evidence="9">
    <location>
        <begin position="6"/>
        <end position="28"/>
    </location>
</feature>
<dbReference type="KEGG" id="tje:TJEJU_3505"/>
<proteinExistence type="predicted"/>
<dbReference type="CDD" id="cd04590">
    <property type="entry name" value="CBS_pair_CorC_HlyC_assoc"/>
    <property type="match status" value="1"/>
</dbReference>
<keyword evidence="2 8" id="KW-0812">Transmembrane</keyword>
<dbReference type="Pfam" id="PF03471">
    <property type="entry name" value="CorC_HlyC"/>
    <property type="match status" value="1"/>
</dbReference>
<dbReference type="SUPFAM" id="SSF54631">
    <property type="entry name" value="CBS-domain pair"/>
    <property type="match status" value="1"/>
</dbReference>
<dbReference type="InterPro" id="IPR036318">
    <property type="entry name" value="FAD-bd_PCMH-like_sf"/>
</dbReference>
<evidence type="ECO:0000256" key="9">
    <source>
        <dbReference type="SAM" id="Phobius"/>
    </source>
</evidence>
<dbReference type="Pfam" id="PF01595">
    <property type="entry name" value="CNNM"/>
    <property type="match status" value="1"/>
</dbReference>
<dbReference type="SUPFAM" id="SSF56176">
    <property type="entry name" value="FAD-binding/transporter-associated domain-like"/>
    <property type="match status" value="1"/>
</dbReference>
<evidence type="ECO:0000256" key="8">
    <source>
        <dbReference type="PROSITE-ProRule" id="PRU01193"/>
    </source>
</evidence>
<evidence type="ECO:0000256" key="1">
    <source>
        <dbReference type="ARBA" id="ARBA00004141"/>
    </source>
</evidence>
<dbReference type="InterPro" id="IPR016169">
    <property type="entry name" value="FAD-bd_PCMH_sub2"/>
</dbReference>
<evidence type="ECO:0000259" key="11">
    <source>
        <dbReference type="PROSITE" id="PS51846"/>
    </source>
</evidence>
<dbReference type="Gene3D" id="3.30.465.10">
    <property type="match status" value="1"/>
</dbReference>
<feature type="domain" description="CBS" evidence="10">
    <location>
        <begin position="279"/>
        <end position="339"/>
    </location>
</feature>
<dbReference type="InterPro" id="IPR000644">
    <property type="entry name" value="CBS_dom"/>
</dbReference>
<dbReference type="EMBL" id="LT899436">
    <property type="protein sequence ID" value="SNR17149.1"/>
    <property type="molecule type" value="Genomic_DNA"/>
</dbReference>
<organism evidence="12 13">
    <name type="scientific">Tenacibaculum jejuense</name>
    <dbReference type="NCBI Taxonomy" id="584609"/>
    <lineage>
        <taxon>Bacteria</taxon>
        <taxon>Pseudomonadati</taxon>
        <taxon>Bacteroidota</taxon>
        <taxon>Flavobacteriia</taxon>
        <taxon>Flavobacteriales</taxon>
        <taxon>Flavobacteriaceae</taxon>
        <taxon>Tenacibaculum</taxon>
    </lineage>
</organism>
<dbReference type="PROSITE" id="PS51846">
    <property type="entry name" value="CNNM"/>
    <property type="match status" value="1"/>
</dbReference>
<gene>
    <name evidence="12" type="ORF">TJEJU_3505</name>
</gene>
<evidence type="ECO:0000313" key="12">
    <source>
        <dbReference type="EMBL" id="SNR17149.1"/>
    </source>
</evidence>
<reference evidence="12 13" key="1">
    <citation type="submission" date="2017-07" db="EMBL/GenBank/DDBJ databases">
        <authorList>
            <person name="Sun Z.S."/>
            <person name="Albrecht U."/>
            <person name="Echele G."/>
            <person name="Lee C.C."/>
        </authorList>
    </citation>
    <scope>NUCLEOTIDE SEQUENCE [LARGE SCALE GENOMIC DNA]</scope>
    <source>
        <strain evidence="13">type strain: KCTC 22618</strain>
    </source>
</reference>
<keyword evidence="5 7" id="KW-0129">CBS domain</keyword>
<keyword evidence="13" id="KW-1185">Reference proteome</keyword>
<dbReference type="OrthoDB" id="9798188at2"/>
<keyword evidence="6 8" id="KW-0472">Membrane</keyword>
<dbReference type="AlphaFoldDB" id="A0A238UDA0"/>
<dbReference type="Pfam" id="PF00571">
    <property type="entry name" value="CBS"/>
    <property type="match status" value="1"/>
</dbReference>
<evidence type="ECO:0000313" key="13">
    <source>
        <dbReference type="Proteomes" id="UP000215214"/>
    </source>
</evidence>
<dbReference type="Proteomes" id="UP000215214">
    <property type="component" value="Chromosome TJEJU"/>
</dbReference>
<dbReference type="InterPro" id="IPR044751">
    <property type="entry name" value="Ion_transp-like_CBS"/>
</dbReference>
<evidence type="ECO:0000256" key="6">
    <source>
        <dbReference type="ARBA" id="ARBA00023136"/>
    </source>
</evidence>
<evidence type="ECO:0000256" key="3">
    <source>
        <dbReference type="ARBA" id="ARBA00022737"/>
    </source>
</evidence>
<name>A0A238UDA0_9FLAO</name>
<feature type="transmembrane region" description="Helical" evidence="9">
    <location>
        <begin position="102"/>
        <end position="122"/>
    </location>
</feature>